<feature type="transmembrane region" description="Helical" evidence="1">
    <location>
        <begin position="54"/>
        <end position="73"/>
    </location>
</feature>
<organism evidence="2 3">
    <name type="scientific">Fimbriimonas ginsengisoli Gsoil 348</name>
    <dbReference type="NCBI Taxonomy" id="661478"/>
    <lineage>
        <taxon>Bacteria</taxon>
        <taxon>Bacillati</taxon>
        <taxon>Armatimonadota</taxon>
        <taxon>Fimbriimonadia</taxon>
        <taxon>Fimbriimonadales</taxon>
        <taxon>Fimbriimonadaceae</taxon>
        <taxon>Fimbriimonas</taxon>
    </lineage>
</organism>
<keyword evidence="1" id="KW-1133">Transmembrane helix</keyword>
<dbReference type="Proteomes" id="UP000027982">
    <property type="component" value="Chromosome"/>
</dbReference>
<dbReference type="STRING" id="661478.OP10G_3660"/>
<accession>A0A068NU25</accession>
<protein>
    <submittedName>
        <fullName evidence="2">Uncharacterized protein</fullName>
    </submittedName>
</protein>
<evidence type="ECO:0000256" key="1">
    <source>
        <dbReference type="SAM" id="Phobius"/>
    </source>
</evidence>
<dbReference type="EMBL" id="CP007139">
    <property type="protein sequence ID" value="AIE87028.1"/>
    <property type="molecule type" value="Genomic_DNA"/>
</dbReference>
<evidence type="ECO:0000313" key="2">
    <source>
        <dbReference type="EMBL" id="AIE87028.1"/>
    </source>
</evidence>
<proteinExistence type="predicted"/>
<gene>
    <name evidence="2" type="ORF">OP10G_3660</name>
</gene>
<sequence>MTLRKSALAVGLLLVVVTPFLPPGYAEAVQVLAAIALIFHLVVIGIARIPTPRIIAGLRILCALAAVLFAAMAMNPPLANDRERIYLGCRALGLAIIAVGPWIPKGPRIWLYYGAILVWVASGLDTAILAGKGTLMEYATLVIYPLILIHGISNWANTGVSFVSRELEVTKRKARKLLKRLDENVSFGEVPQREKLVVALRALAGASLSEQERYDRLLQLCAENSKSALAWRLAFAAAWHRNDHNRVRQLTLELEKADMATEIGLSSNVNDLRAQLQTADERTETWLREDKLFAELHGA</sequence>
<feature type="transmembrane region" description="Helical" evidence="1">
    <location>
        <begin position="142"/>
        <end position="163"/>
    </location>
</feature>
<feature type="transmembrane region" description="Helical" evidence="1">
    <location>
        <begin position="29"/>
        <end position="47"/>
    </location>
</feature>
<feature type="transmembrane region" description="Helical" evidence="1">
    <location>
        <begin position="110"/>
        <end position="130"/>
    </location>
</feature>
<dbReference type="AlphaFoldDB" id="A0A068NU25"/>
<evidence type="ECO:0000313" key="3">
    <source>
        <dbReference type="Proteomes" id="UP000027982"/>
    </source>
</evidence>
<keyword evidence="1" id="KW-0472">Membrane</keyword>
<dbReference type="RefSeq" id="WP_025229050.1">
    <property type="nucleotide sequence ID" value="NZ_CP007139.1"/>
</dbReference>
<reference evidence="2 3" key="1">
    <citation type="journal article" date="2014" name="PLoS ONE">
        <title>The first complete genome sequence of the class fimbriimonadia in the phylum armatimonadetes.</title>
        <authorList>
            <person name="Hu Z.Y."/>
            <person name="Wang Y.Z."/>
            <person name="Im W.T."/>
            <person name="Wang S.Y."/>
            <person name="Zhao G.P."/>
            <person name="Zheng H.J."/>
            <person name="Quan Z.X."/>
        </authorList>
    </citation>
    <scope>NUCLEOTIDE SEQUENCE [LARGE SCALE GENOMIC DNA]</scope>
    <source>
        <strain evidence="2">Gsoil 348</strain>
    </source>
</reference>
<dbReference type="KEGG" id="fgi:OP10G_3660"/>
<keyword evidence="1" id="KW-0812">Transmembrane</keyword>
<keyword evidence="3" id="KW-1185">Reference proteome</keyword>
<feature type="transmembrane region" description="Helical" evidence="1">
    <location>
        <begin position="85"/>
        <end position="103"/>
    </location>
</feature>
<dbReference type="HOGENOM" id="CLU_929835_0_0_0"/>
<name>A0A068NU25_FIMGI</name>